<dbReference type="Pfam" id="PF13166">
    <property type="entry name" value="AAA_13"/>
    <property type="match status" value="1"/>
</dbReference>
<dbReference type="OrthoDB" id="9795565at2"/>
<accession>A0A5C4SBI3</accession>
<organism evidence="2 3">
    <name type="scientific">Chlorobaculum thiosulfatiphilum</name>
    <name type="common">Chlorobium limicola f.sp. thiosulfatophilum</name>
    <dbReference type="NCBI Taxonomy" id="115852"/>
    <lineage>
        <taxon>Bacteria</taxon>
        <taxon>Pseudomonadati</taxon>
        <taxon>Chlorobiota</taxon>
        <taxon>Chlorobiia</taxon>
        <taxon>Chlorobiales</taxon>
        <taxon>Chlorobiaceae</taxon>
        <taxon>Chlorobaculum</taxon>
    </lineage>
</organism>
<feature type="domain" description="Protein CR006 P-loop" evidence="1">
    <location>
        <begin position="16"/>
        <end position="441"/>
    </location>
</feature>
<dbReference type="RefSeq" id="WP_139455751.1">
    <property type="nucleotide sequence ID" value="NZ_VDCH01000001.1"/>
</dbReference>
<dbReference type="InterPro" id="IPR027417">
    <property type="entry name" value="P-loop_NTPase"/>
</dbReference>
<gene>
    <name evidence="2" type="ORF">FGF66_00485</name>
</gene>
<dbReference type="SUPFAM" id="SSF52540">
    <property type="entry name" value="P-loop containing nucleoside triphosphate hydrolases"/>
    <property type="match status" value="1"/>
</dbReference>
<dbReference type="Proteomes" id="UP000308271">
    <property type="component" value="Unassembled WGS sequence"/>
</dbReference>
<reference evidence="2 3" key="1">
    <citation type="submission" date="2019-05" db="EMBL/GenBank/DDBJ databases">
        <title>Draft Whole-Genome sequence of the green sulfur bacterium Chlorobaculum thiosulfatiphilum DSM 249.</title>
        <authorList>
            <person name="Meyer T.E."/>
            <person name="Kyndt J.A."/>
        </authorList>
    </citation>
    <scope>NUCLEOTIDE SEQUENCE [LARGE SCALE GENOMIC DNA]</scope>
    <source>
        <strain evidence="2 3">DSM 249</strain>
    </source>
</reference>
<dbReference type="EMBL" id="VDCH01000001">
    <property type="protein sequence ID" value="TNJ40279.1"/>
    <property type="molecule type" value="Genomic_DNA"/>
</dbReference>
<proteinExistence type="predicted"/>
<evidence type="ECO:0000313" key="2">
    <source>
        <dbReference type="EMBL" id="TNJ40279.1"/>
    </source>
</evidence>
<evidence type="ECO:0000259" key="1">
    <source>
        <dbReference type="Pfam" id="PF13166"/>
    </source>
</evidence>
<dbReference type="Gene3D" id="3.40.50.300">
    <property type="entry name" value="P-loop containing nucleotide triphosphate hydrolases"/>
    <property type="match status" value="1"/>
</dbReference>
<name>A0A5C4SBI3_CHLTI</name>
<evidence type="ECO:0000313" key="3">
    <source>
        <dbReference type="Proteomes" id="UP000308271"/>
    </source>
</evidence>
<sequence length="461" mass="52935">MRLFRDALKVKNSDFYSNYTTDLDSLAEQLSAQSASYCASLDSIKEQVEKRKKEIFTPFIFDESESIEDALNAVRDSFEQLRKKSNQLTASLSTDQAIARAALRLYEVHTFINDIKYENECAVIDALSKTMGKAKEDRNTSKGKVDTKRAKIAELKAQLKDESKGADRVNNYLNNFFGHQSLSLKAIENTPGDASSGYRFEVTRKGKKAFHLSVGECSLIAFCYFMAKLEDIETKGNKPIIWIDDPISSLDTNHIFFVYSLIHSEIVTPEKYEDGGELKERDRFKQLFISTHNLDFLKYLKKLPGARSNNKSQFFIITRTDQVSDIALMPRYMKDYITEFNFLFHQIYRCAHAQVGSDENYDCYYNFGNNARKFLEAFLYYKYPNAVENDNKLTRFFGDDALAASLTDRVNNEYSHLAGVFERSIQPIDVPEMKTVASFILRKIREKDPDQYAALLQSIGE</sequence>
<comment type="caution">
    <text evidence="2">The sequence shown here is derived from an EMBL/GenBank/DDBJ whole genome shotgun (WGS) entry which is preliminary data.</text>
</comment>
<keyword evidence="3" id="KW-1185">Reference proteome</keyword>
<dbReference type="InterPro" id="IPR026866">
    <property type="entry name" value="CR006_AAA"/>
</dbReference>
<dbReference type="AlphaFoldDB" id="A0A5C4SBI3"/>
<protein>
    <recommendedName>
        <fullName evidence="1">Protein CR006 P-loop domain-containing protein</fullName>
    </recommendedName>
</protein>